<dbReference type="GO" id="GO:0042562">
    <property type="term" value="F:hormone binding"/>
    <property type="evidence" value="ECO:0007669"/>
    <property type="project" value="TreeGrafter"/>
</dbReference>
<keyword evidence="1" id="KW-0560">Oxidoreductase</keyword>
<dbReference type="Gene3D" id="3.30.1780.10">
    <property type="entry name" value="ornithine cyclodeaminase, domain 1"/>
    <property type="match status" value="1"/>
</dbReference>
<dbReference type="Pfam" id="PF02423">
    <property type="entry name" value="OCD_Mu_crystall"/>
    <property type="match status" value="1"/>
</dbReference>
<dbReference type="InterPro" id="IPR003462">
    <property type="entry name" value="ODC_Mu_crystall"/>
</dbReference>
<evidence type="ECO:0000313" key="2">
    <source>
        <dbReference type="Proteomes" id="UP000538666"/>
    </source>
</evidence>
<accession>A0A841JU96</accession>
<dbReference type="AlphaFoldDB" id="A0A841JU96"/>
<dbReference type="GO" id="GO:0005737">
    <property type="term" value="C:cytoplasm"/>
    <property type="evidence" value="ECO:0007669"/>
    <property type="project" value="TreeGrafter"/>
</dbReference>
<name>A0A841JU96_9BACT</name>
<dbReference type="Proteomes" id="UP000538666">
    <property type="component" value="Unassembled WGS sequence"/>
</dbReference>
<dbReference type="Gene3D" id="3.40.50.720">
    <property type="entry name" value="NAD(P)-binding Rossmann-like Domain"/>
    <property type="match status" value="1"/>
</dbReference>
<dbReference type="EC" id="1.5.1.25" evidence="1"/>
<proteinExistence type="predicted"/>
<dbReference type="SUPFAM" id="SSF51735">
    <property type="entry name" value="NAD(P)-binding Rossmann-fold domains"/>
    <property type="match status" value="1"/>
</dbReference>
<evidence type="ECO:0000313" key="1">
    <source>
        <dbReference type="EMBL" id="MBB6144973.1"/>
    </source>
</evidence>
<dbReference type="InterPro" id="IPR023401">
    <property type="entry name" value="ODC_N"/>
</dbReference>
<dbReference type="PIRSF" id="PIRSF001439">
    <property type="entry name" value="CryM"/>
    <property type="match status" value="1"/>
</dbReference>
<reference evidence="1 2" key="1">
    <citation type="submission" date="2020-08" db="EMBL/GenBank/DDBJ databases">
        <title>Genomic Encyclopedia of Type Strains, Phase IV (KMG-IV): sequencing the most valuable type-strain genomes for metagenomic binning, comparative biology and taxonomic classification.</title>
        <authorList>
            <person name="Goeker M."/>
        </authorList>
    </citation>
    <scope>NUCLEOTIDE SEQUENCE [LARGE SCALE GENOMIC DNA]</scope>
    <source>
        <strain evidence="1 2">DSM 103733</strain>
    </source>
</reference>
<dbReference type="GO" id="GO:0047127">
    <property type="term" value="F:thiomorpholine-carboxylate dehydrogenase activity"/>
    <property type="evidence" value="ECO:0007669"/>
    <property type="project" value="UniProtKB-EC"/>
</dbReference>
<dbReference type="InterPro" id="IPR036291">
    <property type="entry name" value="NAD(P)-bd_dom_sf"/>
</dbReference>
<dbReference type="PANTHER" id="PTHR13812">
    <property type="entry name" value="KETIMINE REDUCTASE MU-CRYSTALLIN"/>
    <property type="match status" value="1"/>
</dbReference>
<sequence>MLLLNEETVRRHLSYEALIPALESALIRYSGREINQPVRTIVPVPAHHGLFGLMPAVDGDLMGIKLVTVYEGNTQLPTHQAVIQLFRATTGEPLATLDGRLITEMRTAAVSAIATRLFASPNARTLAILGSGVQARAHLQALRLIGSFPEVRIWSRTPQHAQAFAAECGGRAMELEDAVRGADVVIGVSNVSEPLIRGKHLAPHAFVAAVGAIGPHKRELDNRAMDAHVIVESREAALKESGDILSSNAPIYAELGQILAGEIARPDTGRVVYKSLGIAAEDLAAARLIYEAVA</sequence>
<dbReference type="OrthoDB" id="9792005at2"/>
<organism evidence="1 2">
    <name type="scientific">Silvibacterium bohemicum</name>
    <dbReference type="NCBI Taxonomy" id="1577686"/>
    <lineage>
        <taxon>Bacteria</taxon>
        <taxon>Pseudomonadati</taxon>
        <taxon>Acidobacteriota</taxon>
        <taxon>Terriglobia</taxon>
        <taxon>Terriglobales</taxon>
        <taxon>Acidobacteriaceae</taxon>
        <taxon>Silvibacterium</taxon>
    </lineage>
</organism>
<keyword evidence="2" id="KW-1185">Reference proteome</keyword>
<protein>
    <submittedName>
        <fullName evidence="1">Thiomorpholine-carboxylate dehydrogenase</fullName>
        <ecNumber evidence="1">1.5.1.25</ecNumber>
    </submittedName>
</protein>
<dbReference type="RefSeq" id="WP_050059488.1">
    <property type="nucleotide sequence ID" value="NZ_JACHEK010000005.1"/>
</dbReference>
<dbReference type="PANTHER" id="PTHR13812:SF19">
    <property type="entry name" value="KETIMINE REDUCTASE MU-CRYSTALLIN"/>
    <property type="match status" value="1"/>
</dbReference>
<comment type="caution">
    <text evidence="1">The sequence shown here is derived from an EMBL/GenBank/DDBJ whole genome shotgun (WGS) entry which is preliminary data.</text>
</comment>
<dbReference type="EMBL" id="JACHEK010000005">
    <property type="protein sequence ID" value="MBB6144973.1"/>
    <property type="molecule type" value="Genomic_DNA"/>
</dbReference>
<gene>
    <name evidence="1" type="ORF">HNQ77_002929</name>
</gene>